<protein>
    <submittedName>
        <fullName evidence="2">Uncharacterized protein</fullName>
    </submittedName>
</protein>
<dbReference type="EMBL" id="JADTXM010000020">
    <property type="protein sequence ID" value="MBH3441384.1"/>
    <property type="molecule type" value="Genomic_DNA"/>
</dbReference>
<sequence length="64" mass="7076">MSYRNDAAMREQLAQIILANCRIAFRLKEEGRPSASSAVQDVRDRAVLGQSSTDLSGGDRHEKV</sequence>
<evidence type="ECO:0000256" key="1">
    <source>
        <dbReference type="SAM" id="MobiDB-lite"/>
    </source>
</evidence>
<reference evidence="2 3" key="1">
    <citation type="submission" date="2020-11" db="EMBL/GenBank/DDBJ databases">
        <title>Enhanced detection system for hospital associated transmission using whole genome sequencing surveillance.</title>
        <authorList>
            <person name="Harrison L.H."/>
            <person name="Van Tyne D."/>
            <person name="Marsh J.W."/>
            <person name="Griffith M.P."/>
            <person name="Snyder D.J."/>
            <person name="Cooper V.S."/>
            <person name="Mustapha M."/>
        </authorList>
    </citation>
    <scope>NUCLEOTIDE SEQUENCE [LARGE SCALE GENOMIC DNA]</scope>
    <source>
        <strain evidence="2 3">PSB00013</strain>
    </source>
</reference>
<organism evidence="2 3">
    <name type="scientific">Pseudomonas luteola</name>
    <dbReference type="NCBI Taxonomy" id="47886"/>
    <lineage>
        <taxon>Bacteria</taxon>
        <taxon>Pseudomonadati</taxon>
        <taxon>Pseudomonadota</taxon>
        <taxon>Gammaproteobacteria</taxon>
        <taxon>Pseudomonadales</taxon>
        <taxon>Pseudomonadaceae</taxon>
        <taxon>Pseudomonas</taxon>
    </lineage>
</organism>
<dbReference type="Proteomes" id="UP000638986">
    <property type="component" value="Unassembled WGS sequence"/>
</dbReference>
<dbReference type="RefSeq" id="WP_125913204.1">
    <property type="nucleotide sequence ID" value="NZ_JADTXM010000020.1"/>
</dbReference>
<gene>
    <name evidence="2" type="ORF">I5Q09_22135</name>
</gene>
<evidence type="ECO:0000313" key="3">
    <source>
        <dbReference type="Proteomes" id="UP000638986"/>
    </source>
</evidence>
<accession>A0ABS0MXF6</accession>
<feature type="region of interest" description="Disordered" evidence="1">
    <location>
        <begin position="30"/>
        <end position="64"/>
    </location>
</feature>
<proteinExistence type="predicted"/>
<name>A0ABS0MXF6_PSELU</name>
<evidence type="ECO:0000313" key="2">
    <source>
        <dbReference type="EMBL" id="MBH3441384.1"/>
    </source>
</evidence>
<comment type="caution">
    <text evidence="2">The sequence shown here is derived from an EMBL/GenBank/DDBJ whole genome shotgun (WGS) entry which is preliminary data.</text>
</comment>